<evidence type="ECO:0000313" key="3">
    <source>
        <dbReference type="EMBL" id="VDN10519.1"/>
    </source>
</evidence>
<name>A0A3P7NMI1_DIBLA</name>
<dbReference type="GO" id="GO:0005085">
    <property type="term" value="F:guanyl-nucleotide exchange factor activity"/>
    <property type="evidence" value="ECO:0007669"/>
    <property type="project" value="InterPro"/>
</dbReference>
<dbReference type="InterPro" id="IPR004942">
    <property type="entry name" value="Roadblock/LAMTOR2_dom"/>
</dbReference>
<dbReference type="GO" id="GO:0032008">
    <property type="term" value="P:positive regulation of TOR signaling"/>
    <property type="evidence" value="ECO:0007669"/>
    <property type="project" value="InterPro"/>
</dbReference>
<dbReference type="InterPro" id="IPR037587">
    <property type="entry name" value="LAMTOR2-like"/>
</dbReference>
<keyword evidence="4" id="KW-1185">Reference proteome</keyword>
<dbReference type="GO" id="GO:0060090">
    <property type="term" value="F:molecular adaptor activity"/>
    <property type="evidence" value="ECO:0007669"/>
    <property type="project" value="InterPro"/>
</dbReference>
<dbReference type="SMART" id="SM00960">
    <property type="entry name" value="Robl_LC7"/>
    <property type="match status" value="1"/>
</dbReference>
<proteinExistence type="inferred from homology"/>
<gene>
    <name evidence="3" type="ORF">DILT_LOCUS6350</name>
</gene>
<organism evidence="3 4">
    <name type="scientific">Dibothriocephalus latus</name>
    <name type="common">Fish tapeworm</name>
    <name type="synonym">Diphyllobothrium latum</name>
    <dbReference type="NCBI Taxonomy" id="60516"/>
    <lineage>
        <taxon>Eukaryota</taxon>
        <taxon>Metazoa</taxon>
        <taxon>Spiralia</taxon>
        <taxon>Lophotrochozoa</taxon>
        <taxon>Platyhelminthes</taxon>
        <taxon>Cestoda</taxon>
        <taxon>Eucestoda</taxon>
        <taxon>Diphyllobothriidea</taxon>
        <taxon>Diphyllobothriidae</taxon>
        <taxon>Dibothriocephalus</taxon>
    </lineage>
</organism>
<dbReference type="OrthoDB" id="271745at2759"/>
<protein>
    <recommendedName>
        <fullName evidence="2">Roadblock/LAMTOR2 domain-containing protein</fullName>
    </recommendedName>
</protein>
<dbReference type="SUPFAM" id="SSF103196">
    <property type="entry name" value="Roadblock/LC7 domain"/>
    <property type="match status" value="1"/>
</dbReference>
<feature type="domain" description="Roadblock/LAMTOR2" evidence="2">
    <location>
        <begin position="7"/>
        <end position="93"/>
    </location>
</feature>
<dbReference type="PANTHER" id="PTHR13323">
    <property type="entry name" value="LATE ENDOSOMAL/LYSOSOMAL MP1 INTERACTING PROTEIN"/>
    <property type="match status" value="1"/>
</dbReference>
<comment type="similarity">
    <text evidence="1">Belongs to the GAMAD family.</text>
</comment>
<evidence type="ECO:0000313" key="4">
    <source>
        <dbReference type="Proteomes" id="UP000281553"/>
    </source>
</evidence>
<dbReference type="Gene3D" id="3.30.450.30">
    <property type="entry name" value="Dynein light chain 2a, cytoplasmic"/>
    <property type="match status" value="1"/>
</dbReference>
<reference evidence="3 4" key="1">
    <citation type="submission" date="2018-11" db="EMBL/GenBank/DDBJ databases">
        <authorList>
            <consortium name="Pathogen Informatics"/>
        </authorList>
    </citation>
    <scope>NUCLEOTIDE SEQUENCE [LARGE SCALE GENOMIC DNA]</scope>
</reference>
<dbReference type="AlphaFoldDB" id="A0A3P7NMI1"/>
<evidence type="ECO:0000256" key="1">
    <source>
        <dbReference type="ARBA" id="ARBA00007191"/>
    </source>
</evidence>
<dbReference type="Pfam" id="PF03259">
    <property type="entry name" value="Robl_LC7"/>
    <property type="match status" value="1"/>
</dbReference>
<dbReference type="Proteomes" id="UP000281553">
    <property type="component" value="Unassembled WGS sequence"/>
</dbReference>
<sequence length="123" mass="13419">MLRPRALASALAKVNTGGVQSIMLFSTEGVLLTHTGVIDENEKTKAAIVANIWNIYQKQLELSECETVQEIIIELTRGRLVFTKVASILICIHGSKDIGLGLLRTKINSLVENLQGPLSFLTS</sequence>
<dbReference type="EMBL" id="UYRU01049334">
    <property type="protein sequence ID" value="VDN10519.1"/>
    <property type="molecule type" value="Genomic_DNA"/>
</dbReference>
<evidence type="ECO:0000259" key="2">
    <source>
        <dbReference type="SMART" id="SM00960"/>
    </source>
</evidence>
<accession>A0A3P7NMI1</accession>